<dbReference type="PROSITE" id="PS51145">
    <property type="entry name" value="ZU5"/>
    <property type="match status" value="1"/>
</dbReference>
<comment type="caution">
    <text evidence="4">The sequence shown here is derived from an EMBL/GenBank/DDBJ whole genome shotgun (WGS) entry which is preliminary data.</text>
</comment>
<dbReference type="InterPro" id="IPR037936">
    <property type="entry name" value="UNC5A-D"/>
</dbReference>
<protein>
    <recommendedName>
        <fullName evidence="3">ZU5 domain-containing protein</fullName>
    </recommendedName>
</protein>
<dbReference type="AlphaFoldDB" id="A0A7J7K6Q6"/>
<dbReference type="Pfam" id="PF00791">
    <property type="entry name" value="ZU5"/>
    <property type="match status" value="1"/>
</dbReference>
<dbReference type="SMART" id="SM00218">
    <property type="entry name" value="ZU5"/>
    <property type="match status" value="1"/>
</dbReference>
<dbReference type="Gene3D" id="2.60.220.30">
    <property type="match status" value="1"/>
</dbReference>
<feature type="domain" description="ZU5" evidence="3">
    <location>
        <begin position="306"/>
        <end position="437"/>
    </location>
</feature>
<dbReference type="PANTHER" id="PTHR12582">
    <property type="entry name" value="NETRIN RECEPTOR UNC5"/>
    <property type="match status" value="1"/>
</dbReference>
<dbReference type="GO" id="GO:0005042">
    <property type="term" value="F:netrin receptor activity"/>
    <property type="evidence" value="ECO:0007669"/>
    <property type="project" value="InterPro"/>
</dbReference>
<evidence type="ECO:0000313" key="4">
    <source>
        <dbReference type="EMBL" id="KAF6033927.1"/>
    </source>
</evidence>
<feature type="transmembrane region" description="Helical" evidence="2">
    <location>
        <begin position="88"/>
        <end position="111"/>
    </location>
</feature>
<evidence type="ECO:0000313" key="5">
    <source>
        <dbReference type="Proteomes" id="UP000593567"/>
    </source>
</evidence>
<keyword evidence="2" id="KW-0472">Membrane</keyword>
<evidence type="ECO:0000256" key="1">
    <source>
        <dbReference type="SAM" id="MobiDB-lite"/>
    </source>
</evidence>
<keyword evidence="5" id="KW-1185">Reference proteome</keyword>
<dbReference type="EMBL" id="VXIV02001203">
    <property type="protein sequence ID" value="KAF6033927.1"/>
    <property type="molecule type" value="Genomic_DNA"/>
</dbReference>
<dbReference type="InterPro" id="IPR000906">
    <property type="entry name" value="ZU5_dom"/>
</dbReference>
<feature type="transmembrane region" description="Helical" evidence="2">
    <location>
        <begin position="492"/>
        <end position="516"/>
    </location>
</feature>
<evidence type="ECO:0000256" key="2">
    <source>
        <dbReference type="SAM" id="Phobius"/>
    </source>
</evidence>
<feature type="region of interest" description="Disordered" evidence="1">
    <location>
        <begin position="164"/>
        <end position="186"/>
    </location>
</feature>
<keyword evidence="2" id="KW-0812">Transmembrane</keyword>
<dbReference type="GO" id="GO:0016020">
    <property type="term" value="C:membrane"/>
    <property type="evidence" value="ECO:0007669"/>
    <property type="project" value="InterPro"/>
</dbReference>
<proteinExistence type="predicted"/>
<organism evidence="4 5">
    <name type="scientific">Bugula neritina</name>
    <name type="common">Brown bryozoan</name>
    <name type="synonym">Sertularia neritina</name>
    <dbReference type="NCBI Taxonomy" id="10212"/>
    <lineage>
        <taxon>Eukaryota</taxon>
        <taxon>Metazoa</taxon>
        <taxon>Spiralia</taxon>
        <taxon>Lophotrochozoa</taxon>
        <taxon>Bryozoa</taxon>
        <taxon>Gymnolaemata</taxon>
        <taxon>Cheilostomatida</taxon>
        <taxon>Flustrina</taxon>
        <taxon>Buguloidea</taxon>
        <taxon>Bugulidae</taxon>
        <taxon>Bugula</taxon>
    </lineage>
</organism>
<gene>
    <name evidence="4" type="ORF">EB796_007768</name>
</gene>
<name>A0A7J7K6Q6_BUGNE</name>
<accession>A0A7J7K6Q6</accession>
<reference evidence="4" key="1">
    <citation type="submission" date="2020-06" db="EMBL/GenBank/DDBJ databases">
        <title>Draft genome of Bugula neritina, a colonial animal packing powerful symbionts and potential medicines.</title>
        <authorList>
            <person name="Rayko M."/>
        </authorList>
    </citation>
    <scope>NUCLEOTIDE SEQUENCE [LARGE SCALE GENOMIC DNA]</scope>
    <source>
        <strain evidence="4">Kwan_BN1</strain>
    </source>
</reference>
<dbReference type="Proteomes" id="UP000593567">
    <property type="component" value="Unassembled WGS sequence"/>
</dbReference>
<keyword evidence="2" id="KW-1133">Transmembrane helix</keyword>
<sequence length="521" mass="56875">MGLRLIATSPEFRKTVHKPCHCEETSSSIYSYTLTATIAALRMSSRVQDLLTELHTSAVSNFTTDILLPNPTIGQAPSETVNEVSPKVIGAVIGGAVGCVLVLAIIIHLLLQKKKHPSAHLRSKQLKQDVYTISGESGKESGQWMPQLCEEGIHMPIKSTLQPANYDLKDSKNNKRSGARLSSLGTVPSDTVSQYLAPPTLEGCDVMTRGTPSRRSRSLENIPVNQRRSAANKSATMASQDSGFVSANSIATSPVSPSSIKEYPWQPNQHPSTTRIVQARELIAYAIEKFYSMPDRQVGKCYASSIFAIGEFDVDGGRLYLAGDMSVSLTIPAGAVKTTQLVYLLMSYDNNESGDHTENFSPTIECGPDGLQFEKPVVLTMPHAAINMELETLACEGGSAEWTVDSSETGPTVIHSSGETVSISIHHFTGFKMSRIPVRSRGVGSSTPLASQGKKLSFRVYTCGDKARIYFVCKPSSSNMSTRIIMNLFCSLYFYEVVLQIIIIMNSFCMQIIIIMDLFCR</sequence>
<dbReference type="OrthoDB" id="6249910at2759"/>
<evidence type="ECO:0000259" key="3">
    <source>
        <dbReference type="PROSITE" id="PS51145"/>
    </source>
</evidence>
<dbReference type="PANTHER" id="PTHR12582:SF41">
    <property type="entry name" value="UNC5C-LIKE PROTEIN"/>
    <property type="match status" value="1"/>
</dbReference>